<feature type="compositionally biased region" description="Basic and acidic residues" evidence="4">
    <location>
        <begin position="190"/>
        <end position="208"/>
    </location>
</feature>
<dbReference type="OMA" id="FAEIWSL"/>
<dbReference type="InterPro" id="IPR050630">
    <property type="entry name" value="WD_repeat_EMAP"/>
</dbReference>
<evidence type="ECO:0000256" key="4">
    <source>
        <dbReference type="SAM" id="MobiDB-lite"/>
    </source>
</evidence>
<gene>
    <name evidence="5" type="ORF">TTHERM_00419760</name>
</gene>
<dbReference type="Proteomes" id="UP000009168">
    <property type="component" value="Unassembled WGS sequence"/>
</dbReference>
<dbReference type="InterPro" id="IPR015943">
    <property type="entry name" value="WD40/YVTN_repeat-like_dom_sf"/>
</dbReference>
<dbReference type="HOGENOM" id="CLU_392580_0_0_1"/>
<dbReference type="PROSITE" id="PS50082">
    <property type="entry name" value="WD_REPEATS_2"/>
    <property type="match status" value="1"/>
</dbReference>
<sequence length="703" mass="79989">MDIENNMSSGKYQPHPESIPVNIHTFGFGGVRYDNIILLSEDEALIPAGVCMAKWDIKRGRRIGLVQTNNDSIFVLLECGMYIISISYSGQVSILDRKGLNVLRKFQTKGRIVRHASVNNQYLSISCEEYKDQKGITLVYLFEELMNSPTQDTEKFIHLEIVGRYRFGTLTENGLLVTFLEKLVLNEPNKEQNENQQKMQDEGQDQAKKQKKGKKHVSKHHRRFYDLIQFDLNTKQQTLQQSCPYVCDLISGTSNGNSTGSYLYQDRHLIIIDLQSLKILTFTNIGGGKGSIMTLTYTDKSTLLLSPASNYLLYIDCNRLQEKELPNELIGNKEGQFDGYSVQVLKSRAAHPENYYIKLFNNFLFASNEGGFIQQNLQNLKDCRTISGMNITCCGLATNPTEQMVAVGDFLGNVYIYPAYICVDNDALFQTSVLSGIRSLDWDDSGMSIAIGTMEGSIYRWYFQDYTTQPQLIANLKGSITSLRFKQDNENQYLLAATTEGQFAIFQDNFGQNMITKTVFYGHMPQDSSDRFGSLDIFAEIWSCIWNCNNSNQIATCSEDQTVHIFDLKHKQPLQTHELKGHTLAVTSVDWKKMNEALGEVFISCSDDQTIRVYNPLNNFELIHEFSTSFVREWHTLTYLALEDGGTRVAIGSQNGYFFIYDLLEKQFKYSEKIHMGGIEGLVWKKTKIFTCSSDCCVNVIQV</sequence>
<protein>
    <submittedName>
        <fullName evidence="5">WD domain, G-beta repeat protein</fullName>
    </submittedName>
</protein>
<evidence type="ECO:0000313" key="6">
    <source>
        <dbReference type="Proteomes" id="UP000009168"/>
    </source>
</evidence>
<proteinExistence type="predicted"/>
<dbReference type="InterPro" id="IPR001680">
    <property type="entry name" value="WD40_rpt"/>
</dbReference>
<keyword evidence="6" id="KW-1185">Reference proteome</keyword>
<dbReference type="SUPFAM" id="SSF50978">
    <property type="entry name" value="WD40 repeat-like"/>
    <property type="match status" value="2"/>
</dbReference>
<dbReference type="SMART" id="SM00320">
    <property type="entry name" value="WD40"/>
    <property type="match status" value="7"/>
</dbReference>
<dbReference type="AlphaFoldDB" id="I7LTN6"/>
<evidence type="ECO:0000256" key="1">
    <source>
        <dbReference type="ARBA" id="ARBA00022574"/>
    </source>
</evidence>
<feature type="region of interest" description="Disordered" evidence="4">
    <location>
        <begin position="190"/>
        <end position="217"/>
    </location>
</feature>
<dbReference type="STRING" id="312017.I7LTN6"/>
<dbReference type="EMBL" id="GG662536">
    <property type="protein sequence ID" value="EAR85573.2"/>
    <property type="molecule type" value="Genomic_DNA"/>
</dbReference>
<keyword evidence="2" id="KW-0677">Repeat</keyword>
<dbReference type="OrthoDB" id="312762at2759"/>
<dbReference type="InterPro" id="IPR036322">
    <property type="entry name" value="WD40_repeat_dom_sf"/>
</dbReference>
<evidence type="ECO:0000256" key="2">
    <source>
        <dbReference type="ARBA" id="ARBA00022737"/>
    </source>
</evidence>
<name>I7LTN6_TETTS</name>
<dbReference type="eggNOG" id="KOG0273">
    <property type="taxonomic scope" value="Eukaryota"/>
</dbReference>
<organism evidence="5 6">
    <name type="scientific">Tetrahymena thermophila (strain SB210)</name>
    <dbReference type="NCBI Taxonomy" id="312017"/>
    <lineage>
        <taxon>Eukaryota</taxon>
        <taxon>Sar</taxon>
        <taxon>Alveolata</taxon>
        <taxon>Ciliophora</taxon>
        <taxon>Intramacronucleata</taxon>
        <taxon>Oligohymenophorea</taxon>
        <taxon>Hymenostomatida</taxon>
        <taxon>Tetrahymenina</taxon>
        <taxon>Tetrahymenidae</taxon>
        <taxon>Tetrahymena</taxon>
    </lineage>
</organism>
<dbReference type="KEGG" id="tet:TTHERM_00419760"/>
<dbReference type="GeneID" id="7824476"/>
<evidence type="ECO:0000313" key="5">
    <source>
        <dbReference type="EMBL" id="EAR85573.2"/>
    </source>
</evidence>
<dbReference type="RefSeq" id="XP_001033236.2">
    <property type="nucleotide sequence ID" value="XM_001033236.3"/>
</dbReference>
<feature type="repeat" description="WD" evidence="3">
    <location>
        <begin position="579"/>
        <end position="615"/>
    </location>
</feature>
<dbReference type="PANTHER" id="PTHR13720:SF33">
    <property type="entry name" value="HELP DOMAIN-CONTAINING PROTEIN"/>
    <property type="match status" value="1"/>
</dbReference>
<dbReference type="Pfam" id="PF00400">
    <property type="entry name" value="WD40"/>
    <property type="match status" value="2"/>
</dbReference>
<evidence type="ECO:0000256" key="3">
    <source>
        <dbReference type="PROSITE-ProRule" id="PRU00221"/>
    </source>
</evidence>
<dbReference type="PANTHER" id="PTHR13720">
    <property type="entry name" value="WD-40 REPEAT PROTEIN"/>
    <property type="match status" value="1"/>
</dbReference>
<keyword evidence="1 3" id="KW-0853">WD repeat</keyword>
<accession>I7LTN6</accession>
<dbReference type="Gene3D" id="2.130.10.10">
    <property type="entry name" value="YVTN repeat-like/Quinoprotein amine dehydrogenase"/>
    <property type="match status" value="2"/>
</dbReference>
<dbReference type="InParanoid" id="I7LTN6"/>
<reference evidence="6" key="1">
    <citation type="journal article" date="2006" name="PLoS Biol.">
        <title>Macronuclear genome sequence of the ciliate Tetrahymena thermophila, a model eukaryote.</title>
        <authorList>
            <person name="Eisen J.A."/>
            <person name="Coyne R.S."/>
            <person name="Wu M."/>
            <person name="Wu D."/>
            <person name="Thiagarajan M."/>
            <person name="Wortman J.R."/>
            <person name="Badger J.H."/>
            <person name="Ren Q."/>
            <person name="Amedeo P."/>
            <person name="Jones K.M."/>
            <person name="Tallon L.J."/>
            <person name="Delcher A.L."/>
            <person name="Salzberg S.L."/>
            <person name="Silva J.C."/>
            <person name="Haas B.J."/>
            <person name="Majoros W.H."/>
            <person name="Farzad M."/>
            <person name="Carlton J.M."/>
            <person name="Smith R.K. Jr."/>
            <person name="Garg J."/>
            <person name="Pearlman R.E."/>
            <person name="Karrer K.M."/>
            <person name="Sun L."/>
            <person name="Manning G."/>
            <person name="Elde N.C."/>
            <person name="Turkewitz A.P."/>
            <person name="Asai D.J."/>
            <person name="Wilkes D.E."/>
            <person name="Wang Y."/>
            <person name="Cai H."/>
            <person name="Collins K."/>
            <person name="Stewart B.A."/>
            <person name="Lee S.R."/>
            <person name="Wilamowska K."/>
            <person name="Weinberg Z."/>
            <person name="Ruzzo W.L."/>
            <person name="Wloga D."/>
            <person name="Gaertig J."/>
            <person name="Frankel J."/>
            <person name="Tsao C.-C."/>
            <person name="Gorovsky M.A."/>
            <person name="Keeling P.J."/>
            <person name="Waller R.F."/>
            <person name="Patron N.J."/>
            <person name="Cherry J.M."/>
            <person name="Stover N.A."/>
            <person name="Krieger C.J."/>
            <person name="del Toro C."/>
            <person name="Ryder H.F."/>
            <person name="Williamson S.C."/>
            <person name="Barbeau R.A."/>
            <person name="Hamilton E.P."/>
            <person name="Orias E."/>
        </authorList>
    </citation>
    <scope>NUCLEOTIDE SEQUENCE [LARGE SCALE GENOMIC DNA]</scope>
    <source>
        <strain evidence="6">SB210</strain>
    </source>
</reference>